<dbReference type="PANTHER" id="PTHR43150:SF2">
    <property type="entry name" value="HYPERKINETIC, ISOFORM M"/>
    <property type="match status" value="1"/>
</dbReference>
<accession>A0A0D0GKM5</accession>
<dbReference type="Proteomes" id="UP000032049">
    <property type="component" value="Unassembled WGS sequence"/>
</dbReference>
<dbReference type="PANTHER" id="PTHR43150">
    <property type="entry name" value="HYPERKINETIC, ISOFORM M"/>
    <property type="match status" value="1"/>
</dbReference>
<keyword evidence="3" id="KW-0560">Oxidoreductase</keyword>
<evidence type="ECO:0000259" key="4">
    <source>
        <dbReference type="Pfam" id="PF00248"/>
    </source>
</evidence>
<protein>
    <submittedName>
        <fullName evidence="5">Contig121, whole genome shotgun sequence</fullName>
    </submittedName>
</protein>
<evidence type="ECO:0000313" key="5">
    <source>
        <dbReference type="EMBL" id="KIO74966.1"/>
    </source>
</evidence>
<dbReference type="CDD" id="cd19143">
    <property type="entry name" value="AKR_AKR6C1_2"/>
    <property type="match status" value="1"/>
</dbReference>
<dbReference type="RefSeq" id="WP_041886276.1">
    <property type="nucleotide sequence ID" value="NZ_CP157278.1"/>
</dbReference>
<dbReference type="AlphaFoldDB" id="A0A0D0GKM5"/>
<dbReference type="Gene3D" id="3.20.20.100">
    <property type="entry name" value="NADP-dependent oxidoreductase domain"/>
    <property type="match status" value="1"/>
</dbReference>
<proteinExistence type="inferred from homology"/>
<evidence type="ECO:0000256" key="1">
    <source>
        <dbReference type="ARBA" id="ARBA00006515"/>
    </source>
</evidence>
<name>A0A0D0GKM5_9SPHI</name>
<evidence type="ECO:0000256" key="3">
    <source>
        <dbReference type="ARBA" id="ARBA00023002"/>
    </source>
</evidence>
<comment type="caution">
    <text evidence="5">The sequence shown here is derived from an EMBL/GenBank/DDBJ whole genome shotgun (WGS) entry which is preliminary data.</text>
</comment>
<organism evidence="5 6">
    <name type="scientific">Pedobacter lusitanus</name>
    <dbReference type="NCBI Taxonomy" id="1503925"/>
    <lineage>
        <taxon>Bacteria</taxon>
        <taxon>Pseudomonadati</taxon>
        <taxon>Bacteroidota</taxon>
        <taxon>Sphingobacteriia</taxon>
        <taxon>Sphingobacteriales</taxon>
        <taxon>Sphingobacteriaceae</taxon>
        <taxon>Pedobacter</taxon>
    </lineage>
</organism>
<keyword evidence="6" id="KW-1185">Reference proteome</keyword>
<dbReference type="OrthoDB" id="9804790at2"/>
<evidence type="ECO:0000313" key="6">
    <source>
        <dbReference type="Proteomes" id="UP000032049"/>
    </source>
</evidence>
<comment type="similarity">
    <text evidence="1">Belongs to the shaker potassium channel beta subunit family.</text>
</comment>
<feature type="domain" description="NADP-dependent oxidoreductase" evidence="4">
    <location>
        <begin position="16"/>
        <end position="317"/>
    </location>
</feature>
<dbReference type="EMBL" id="JXRA01000121">
    <property type="protein sequence ID" value="KIO74966.1"/>
    <property type="molecule type" value="Genomic_DNA"/>
</dbReference>
<dbReference type="Pfam" id="PF00248">
    <property type="entry name" value="Aldo_ket_red"/>
    <property type="match status" value="1"/>
</dbReference>
<keyword evidence="2" id="KW-0521">NADP</keyword>
<gene>
    <name evidence="5" type="ORF">TH53_23430</name>
</gene>
<evidence type="ECO:0000256" key="2">
    <source>
        <dbReference type="ARBA" id="ARBA00022857"/>
    </source>
</evidence>
<dbReference type="PRINTS" id="PR01577">
    <property type="entry name" value="KCNABCHANNEL"/>
</dbReference>
<dbReference type="InterPro" id="IPR036812">
    <property type="entry name" value="NAD(P)_OxRdtase_dom_sf"/>
</dbReference>
<dbReference type="GO" id="GO:0016491">
    <property type="term" value="F:oxidoreductase activity"/>
    <property type="evidence" value="ECO:0007669"/>
    <property type="project" value="UniProtKB-KW"/>
</dbReference>
<dbReference type="SUPFAM" id="SSF51430">
    <property type="entry name" value="NAD(P)-linked oxidoreductase"/>
    <property type="match status" value="1"/>
</dbReference>
<reference evidence="5 6" key="1">
    <citation type="submission" date="2015-01" db="EMBL/GenBank/DDBJ databases">
        <title>Draft genome sequence of Pedobacter sp. NL19 isolated from sludge of an effluent treatment pond in an abandoned uranium mine.</title>
        <authorList>
            <person name="Santos T."/>
            <person name="Caetano T."/>
            <person name="Covas C."/>
            <person name="Cruz A."/>
            <person name="Mendo S."/>
        </authorList>
    </citation>
    <scope>NUCLEOTIDE SEQUENCE [LARGE SCALE GENOMIC DNA]</scope>
    <source>
        <strain evidence="5 6">NL19</strain>
    </source>
</reference>
<dbReference type="STRING" id="1503925.TH53_23430"/>
<dbReference type="InterPro" id="IPR005399">
    <property type="entry name" value="K_chnl_volt-dep_bsu_KCNAB-rel"/>
</dbReference>
<sequence>MEYRRLGKSGLQLSALSLGSWLTFGQQISDKVADELMGIAYDAGVNFFDNAEGYAAGKSEEVMGKIIKAHGWERESYVVSSKVFFGTENKGPNRIGLSRKHVIEACHGALKRLQVDYLDLYFCHRPDKQTPIEETVWAMNTLLQQGKILYWGTSEWSASEIMEAIRVARQYNLIGPTMEQPQYNLIERNKLENEYLMLFKEYGMGTTIWSPLASGILSGKYTSGKAKDTRLDMKGLEWLKESALTEVKLAKVEKLQSYADELAIPMAKLSLGWCLKNPNVSSVILGASKTEQLKENLTTLEVLPLLTDEVMANIDRIMWTRPTLPHF</sequence>
<dbReference type="InterPro" id="IPR023210">
    <property type="entry name" value="NADP_OxRdtase_dom"/>
</dbReference>